<name>A0A3D8IUV7_9HELI</name>
<dbReference type="Gene3D" id="3.90.1570.50">
    <property type="match status" value="1"/>
</dbReference>
<dbReference type="SUPFAM" id="SSF52540">
    <property type="entry name" value="P-loop containing nucleoside triphosphate hydrolases"/>
    <property type="match status" value="2"/>
</dbReference>
<evidence type="ECO:0000313" key="13">
    <source>
        <dbReference type="EMBL" id="RDU68756.1"/>
    </source>
</evidence>
<evidence type="ECO:0000256" key="9">
    <source>
        <dbReference type="ARBA" id="ARBA00022840"/>
    </source>
</evidence>
<keyword evidence="4" id="KW-0540">Nuclease</keyword>
<evidence type="ECO:0000259" key="12">
    <source>
        <dbReference type="PROSITE" id="PS51194"/>
    </source>
</evidence>
<sequence length="998" mass="115408">MKYNEDTRVKIPALVHFTRLGYTYLSIKNKESEFDKETNIHIPTFHTSLNAINDEEISIEEAKNLINKIKATLSSDLGIDFYNALIKNLEGKKLLDFSPDDKNTYQVVTELPCKHNGDEFRPDITILINGIPLAFVEVKKPHNSNGIQAEDKRMDYRLSNKNFRSFLNMFQIMVFSNNLPYSDEENIPFQGAFYATTAEKTLFLNRFKEERNDDLHITPINEQIQDFIFKDTNSPLLKNSPEYKTNISPNTPTNSIITSLFSKERFKMLLRYGIAYVAKTLDTGATKLEKHIMRYPQFFATLAIRDMLENGGKKGIIWHTQGSGKTALAYYNTHFLKDYFQANGQITQFFFIVDRLDLANQSADEFRSRGLEVKLVGSKDEFIECIKSTSQSSSGKDSIVVVNIHKFSHDSIAKLPDYGINIQRIFFIDEAHRSYNPSGSFLANLFTADSNSIKIALTGTPLIGAVYDENGNRISAKYDSKAIFGNYIHKYYYNQSIADHYTLRLIREDILTTYKESLRATLQELEVQQGAIDTKLILSHPSYVKKLVAYITEDFKAHRFQGDIGGMIVCASSEQAKAIYEEMKSNEFSSALILSDNSTGTNEEKKQWQNAFKKGEIDFLIVYNMLLTGFDAPRLKRLYLGRVIKDHSLLQTLTRVNRPYKDFRFGYIIDFADIKKEFDKTNQAYFNELQAELGDAFEEYRSIFKTQEEIQKDLANIKEVLFGFNVKNAEEFSKELATIDDKQELQTIRRALQLYQELHNIAKLHEYEGLANLFDLEKIHHLLSIANAQIQALRDKEILQNAQDMDAILSLALEDVKFDFKKIDEHELAIADKFREQLIKAQRELAKTQDIKDPKFLTLKEELQRILSKKNIEELTSSEIEENTIKLLELYNSIQALNESNQRIANQYEGDNKFMRIHKQIHSQLNLANTQINHFLLEVKHQVDDTLLNNYAQINNEKRFEGYIRDIVKTCVPQLEREQRQNIASLVAREYQNERNFS</sequence>
<dbReference type="EC" id="3.1.21.3" evidence="3"/>
<dbReference type="PROSITE" id="PS51192">
    <property type="entry name" value="HELICASE_ATP_BIND_1"/>
    <property type="match status" value="1"/>
</dbReference>
<comment type="caution">
    <text evidence="13">The sequence shown here is derived from an EMBL/GenBank/DDBJ whole genome shotgun (WGS) entry which is preliminary data.</text>
</comment>
<dbReference type="InterPro" id="IPR027417">
    <property type="entry name" value="P-loop_NTPase"/>
</dbReference>
<keyword evidence="14" id="KW-1185">Reference proteome</keyword>
<dbReference type="EMBL" id="NXLV01000023">
    <property type="protein sequence ID" value="RDU68756.1"/>
    <property type="molecule type" value="Genomic_DNA"/>
</dbReference>
<dbReference type="PANTHER" id="PTHR30195:SF15">
    <property type="entry name" value="TYPE I RESTRICTION ENZYME HINDI ENDONUCLEASE SUBUNIT"/>
    <property type="match status" value="1"/>
</dbReference>
<dbReference type="InterPro" id="IPR051268">
    <property type="entry name" value="Type-I_R_enzyme_R_subunit"/>
</dbReference>
<evidence type="ECO:0000256" key="7">
    <source>
        <dbReference type="ARBA" id="ARBA00022759"/>
    </source>
</evidence>
<feature type="domain" description="Helicase C-terminal" evidence="12">
    <location>
        <begin position="543"/>
        <end position="718"/>
    </location>
</feature>
<comment type="catalytic activity">
    <reaction evidence="1">
        <text>Endonucleolytic cleavage of DNA to give random double-stranded fragments with terminal 5'-phosphates, ATP is simultaneously hydrolyzed.</text>
        <dbReference type="EC" id="3.1.21.3"/>
    </reaction>
</comment>
<keyword evidence="10" id="KW-0238">DNA-binding</keyword>
<accession>A0A3D8IUV7</accession>
<evidence type="ECO:0000256" key="5">
    <source>
        <dbReference type="ARBA" id="ARBA00022741"/>
    </source>
</evidence>
<reference evidence="13 14" key="1">
    <citation type="submission" date="2018-04" db="EMBL/GenBank/DDBJ databases">
        <title>Novel Campyloabacter and Helicobacter Species and Strains.</title>
        <authorList>
            <person name="Mannion A.J."/>
            <person name="Shen Z."/>
            <person name="Fox J.G."/>
        </authorList>
    </citation>
    <scope>NUCLEOTIDE SEQUENCE [LARGE SCALE GENOMIC DNA]</scope>
    <source>
        <strain evidence="13 14">MIT 04-9366</strain>
    </source>
</reference>
<dbReference type="AlphaFoldDB" id="A0A3D8IUV7"/>
<dbReference type="Proteomes" id="UP000257045">
    <property type="component" value="Unassembled WGS sequence"/>
</dbReference>
<keyword evidence="9" id="KW-0067">ATP-binding</keyword>
<evidence type="ECO:0000256" key="2">
    <source>
        <dbReference type="ARBA" id="ARBA00008598"/>
    </source>
</evidence>
<keyword evidence="5" id="KW-0547">Nucleotide-binding</keyword>
<dbReference type="RefSeq" id="WP_115570190.1">
    <property type="nucleotide sequence ID" value="NZ_NXLV01000023.1"/>
</dbReference>
<dbReference type="Pfam" id="PF22679">
    <property type="entry name" value="T1R_D3-like"/>
    <property type="match status" value="1"/>
</dbReference>
<dbReference type="InterPro" id="IPR040980">
    <property type="entry name" value="SWI2_SNF2"/>
</dbReference>
<keyword evidence="7 13" id="KW-0255">Endonuclease</keyword>
<evidence type="ECO:0000256" key="6">
    <source>
        <dbReference type="ARBA" id="ARBA00022747"/>
    </source>
</evidence>
<feature type="domain" description="Helicase ATP-binding" evidence="11">
    <location>
        <begin position="306"/>
        <end position="479"/>
    </location>
</feature>
<dbReference type="InterPro" id="IPR014001">
    <property type="entry name" value="Helicase_ATP-bd"/>
</dbReference>
<evidence type="ECO:0000256" key="10">
    <source>
        <dbReference type="ARBA" id="ARBA00023125"/>
    </source>
</evidence>
<evidence type="ECO:0000256" key="1">
    <source>
        <dbReference type="ARBA" id="ARBA00000851"/>
    </source>
</evidence>
<dbReference type="CDD" id="cd22332">
    <property type="entry name" value="HsdR_N"/>
    <property type="match status" value="1"/>
</dbReference>
<evidence type="ECO:0000256" key="4">
    <source>
        <dbReference type="ARBA" id="ARBA00022722"/>
    </source>
</evidence>
<gene>
    <name evidence="13" type="ORF">CQA58_08010</name>
</gene>
<dbReference type="OrthoDB" id="9758243at2"/>
<dbReference type="PANTHER" id="PTHR30195">
    <property type="entry name" value="TYPE I SITE-SPECIFIC DEOXYRIBONUCLEASE PROTEIN SUBUNIT M AND R"/>
    <property type="match status" value="1"/>
</dbReference>
<keyword evidence="6" id="KW-0680">Restriction system</keyword>
<evidence type="ECO:0000313" key="14">
    <source>
        <dbReference type="Proteomes" id="UP000257045"/>
    </source>
</evidence>
<protein>
    <recommendedName>
        <fullName evidence="3">type I site-specific deoxyribonuclease</fullName>
        <ecNumber evidence="3">3.1.21.3</ecNumber>
    </recommendedName>
</protein>
<evidence type="ECO:0000256" key="3">
    <source>
        <dbReference type="ARBA" id="ARBA00012654"/>
    </source>
</evidence>
<dbReference type="GO" id="GO:0009035">
    <property type="term" value="F:type I site-specific deoxyribonuclease activity"/>
    <property type="evidence" value="ECO:0007669"/>
    <property type="project" value="UniProtKB-EC"/>
</dbReference>
<dbReference type="Gene3D" id="3.40.50.300">
    <property type="entry name" value="P-loop containing nucleotide triphosphate hydrolases"/>
    <property type="match status" value="3"/>
</dbReference>
<proteinExistence type="inferred from homology"/>
<organism evidence="13 14">
    <name type="scientific">Helicobacter brantae</name>
    <dbReference type="NCBI Taxonomy" id="375927"/>
    <lineage>
        <taxon>Bacteria</taxon>
        <taxon>Pseudomonadati</taxon>
        <taxon>Campylobacterota</taxon>
        <taxon>Epsilonproteobacteria</taxon>
        <taxon>Campylobacterales</taxon>
        <taxon>Helicobacteraceae</taxon>
        <taxon>Helicobacter</taxon>
    </lineage>
</organism>
<evidence type="ECO:0000259" key="11">
    <source>
        <dbReference type="PROSITE" id="PS51192"/>
    </source>
</evidence>
<keyword evidence="8" id="KW-0378">Hydrolase</keyword>
<dbReference type="Pfam" id="PF04313">
    <property type="entry name" value="HSDR_N"/>
    <property type="match status" value="1"/>
</dbReference>
<dbReference type="InterPro" id="IPR007409">
    <property type="entry name" value="Restrct_endonuc_type1_HsdR_N"/>
</dbReference>
<dbReference type="InterPro" id="IPR055180">
    <property type="entry name" value="HsdR_RecA-like_helicase_dom_2"/>
</dbReference>
<dbReference type="Pfam" id="PF18766">
    <property type="entry name" value="SWI2_SNF2"/>
    <property type="match status" value="1"/>
</dbReference>
<evidence type="ECO:0000256" key="8">
    <source>
        <dbReference type="ARBA" id="ARBA00022801"/>
    </source>
</evidence>
<comment type="similarity">
    <text evidence="2">Belongs to the HsdR family.</text>
</comment>
<dbReference type="GO" id="GO:0005524">
    <property type="term" value="F:ATP binding"/>
    <property type="evidence" value="ECO:0007669"/>
    <property type="project" value="UniProtKB-KW"/>
</dbReference>
<dbReference type="InterPro" id="IPR001650">
    <property type="entry name" value="Helicase_C-like"/>
</dbReference>
<dbReference type="SMART" id="SM00487">
    <property type="entry name" value="DEXDc"/>
    <property type="match status" value="1"/>
</dbReference>
<dbReference type="GO" id="GO:0003677">
    <property type="term" value="F:DNA binding"/>
    <property type="evidence" value="ECO:0007669"/>
    <property type="project" value="UniProtKB-KW"/>
</dbReference>
<dbReference type="GO" id="GO:0009307">
    <property type="term" value="P:DNA restriction-modification system"/>
    <property type="evidence" value="ECO:0007669"/>
    <property type="project" value="UniProtKB-KW"/>
</dbReference>
<dbReference type="PROSITE" id="PS51194">
    <property type="entry name" value="HELICASE_CTER"/>
    <property type="match status" value="1"/>
</dbReference>